<dbReference type="Proteomes" id="UP000034290">
    <property type="component" value="Unassembled WGS sequence"/>
</dbReference>
<evidence type="ECO:0000256" key="1">
    <source>
        <dbReference type="SAM" id="MobiDB-lite"/>
    </source>
</evidence>
<proteinExistence type="predicted"/>
<dbReference type="AlphaFoldDB" id="A0A0G1Y070"/>
<name>A0A0G1Y070_9BACT</name>
<protein>
    <submittedName>
        <fullName evidence="2">Uncharacterized protein</fullName>
    </submittedName>
</protein>
<dbReference type="InterPro" id="IPR011042">
    <property type="entry name" value="6-blade_b-propeller_TolB-like"/>
</dbReference>
<organism evidence="2 3">
    <name type="scientific">Candidatus Giovannonibacteria bacterium GW2011_GWA2_53_7</name>
    <dbReference type="NCBI Taxonomy" id="1618650"/>
    <lineage>
        <taxon>Bacteria</taxon>
        <taxon>Candidatus Giovannoniibacteriota</taxon>
    </lineage>
</organism>
<accession>A0A0G1Y070</accession>
<dbReference type="EMBL" id="LCRM01000011">
    <property type="protein sequence ID" value="KKW36848.1"/>
    <property type="molecule type" value="Genomic_DNA"/>
</dbReference>
<dbReference type="SUPFAM" id="SSF82171">
    <property type="entry name" value="DPP6 N-terminal domain-like"/>
    <property type="match status" value="1"/>
</dbReference>
<comment type="caution">
    <text evidence="2">The sequence shown here is derived from an EMBL/GenBank/DDBJ whole genome shotgun (WGS) entry which is preliminary data.</text>
</comment>
<gene>
    <name evidence="2" type="ORF">UY81_C0011G0003</name>
</gene>
<reference evidence="2 3" key="1">
    <citation type="journal article" date="2015" name="Nature">
        <title>rRNA introns, odd ribosomes, and small enigmatic genomes across a large radiation of phyla.</title>
        <authorList>
            <person name="Brown C.T."/>
            <person name="Hug L.A."/>
            <person name="Thomas B.C."/>
            <person name="Sharon I."/>
            <person name="Castelle C.J."/>
            <person name="Singh A."/>
            <person name="Wilkins M.J."/>
            <person name="Williams K.H."/>
            <person name="Banfield J.F."/>
        </authorList>
    </citation>
    <scope>NUCLEOTIDE SEQUENCE [LARGE SCALE GENOMIC DNA]</scope>
</reference>
<evidence type="ECO:0000313" key="3">
    <source>
        <dbReference type="Proteomes" id="UP000034290"/>
    </source>
</evidence>
<sequence length="411" mass="44228">MSERLKRIFVILGFVLVTASIATALYVVFFQGPSSDFAPVPPSETPSSEGTGEGLPSAGEGTPTVVSPEDRAPGALPEASPVADGGVTKTEAITTGRVVAPTLASDGVSMAYYDRTDGRFYTVTDEGEVERLSDKMFPKAETVSWNKTGDKAAIEFPDGSNVIYDFEDEKQTTLPSHWEDFSFSPVTNELVAKSIGLDPNNRSIVITSTDGSRTRAVAALGNNADKVTLDWSPNNQVIAFSDTGPTVSGFGRKMILPIGKNSENLPGITVEGINFKSQWSPQGNHLLFSSAGAEDDYRPMLWVVAGDPNAIGQQRRRLGLNTWADKCTFADNRTLYCAVPQALGPNTGLQRALADNVADSIYRVNIETGVTERVAIPEKAQSIDSLTVSQDGKRLFFTNHETGVLQQIQLK</sequence>
<feature type="region of interest" description="Disordered" evidence="1">
    <location>
        <begin position="37"/>
        <end position="87"/>
    </location>
</feature>
<evidence type="ECO:0000313" key="2">
    <source>
        <dbReference type="EMBL" id="KKW36848.1"/>
    </source>
</evidence>
<dbReference type="PATRIC" id="fig|1618650.3.peg.161"/>
<dbReference type="Gene3D" id="2.120.10.30">
    <property type="entry name" value="TolB, C-terminal domain"/>
    <property type="match status" value="1"/>
</dbReference>